<dbReference type="AlphaFoldDB" id="A0A7S8C9D1"/>
<dbReference type="Proteomes" id="UP000593626">
    <property type="component" value="Chromosome"/>
</dbReference>
<comment type="catalytic activity">
    <reaction evidence="1">
        <text>Hydrolysis of alkylated DNA, releasing 3-methyladenine, 3-methylguanine, 7-methylguanine and 7-methyladenine.</text>
        <dbReference type="EC" id="3.2.2.21"/>
    </reaction>
</comment>
<evidence type="ECO:0000256" key="2">
    <source>
        <dbReference type="ARBA" id="ARBA00010817"/>
    </source>
</evidence>
<dbReference type="SUPFAM" id="SSF48150">
    <property type="entry name" value="DNA-glycosylase"/>
    <property type="match status" value="1"/>
</dbReference>
<evidence type="ECO:0000259" key="6">
    <source>
        <dbReference type="SMART" id="SM00478"/>
    </source>
</evidence>
<gene>
    <name evidence="7" type="ORF">G8O30_01660</name>
</gene>
<evidence type="ECO:0000256" key="5">
    <source>
        <dbReference type="ARBA" id="ARBA00023204"/>
    </source>
</evidence>
<protein>
    <recommendedName>
        <fullName evidence="3">DNA-3-methyladenine glycosylase II</fullName>
        <ecNumber evidence="3">3.2.2.21</ecNumber>
    </recommendedName>
</protein>
<keyword evidence="8" id="KW-1185">Reference proteome</keyword>
<evidence type="ECO:0000256" key="3">
    <source>
        <dbReference type="ARBA" id="ARBA00012000"/>
    </source>
</evidence>
<dbReference type="EC" id="3.2.2.21" evidence="3"/>
<keyword evidence="4" id="KW-0227">DNA damage</keyword>
<proteinExistence type="inferred from homology"/>
<dbReference type="InterPro" id="IPR011257">
    <property type="entry name" value="DNA_glycosylase"/>
</dbReference>
<dbReference type="GO" id="GO:0043916">
    <property type="term" value="F:DNA-7-methylguanine glycosylase activity"/>
    <property type="evidence" value="ECO:0007669"/>
    <property type="project" value="TreeGrafter"/>
</dbReference>
<dbReference type="Pfam" id="PF00730">
    <property type="entry name" value="HhH-GPD"/>
    <property type="match status" value="1"/>
</dbReference>
<dbReference type="GO" id="GO:0005737">
    <property type="term" value="C:cytoplasm"/>
    <property type="evidence" value="ECO:0007669"/>
    <property type="project" value="TreeGrafter"/>
</dbReference>
<keyword evidence="5" id="KW-0234">DNA repair</keyword>
<evidence type="ECO:0000313" key="7">
    <source>
        <dbReference type="EMBL" id="QPC45768.1"/>
    </source>
</evidence>
<dbReference type="GO" id="GO:0008725">
    <property type="term" value="F:DNA-3-methyladenine glycosylase activity"/>
    <property type="evidence" value="ECO:0007669"/>
    <property type="project" value="TreeGrafter"/>
</dbReference>
<reference evidence="7 8" key="1">
    <citation type="submission" date="2019-07" db="EMBL/GenBank/DDBJ databases">
        <title>Genome sequence of 2 isolates from Red Sea Mangroves.</title>
        <authorList>
            <person name="Sefrji F."/>
            <person name="Michoud G."/>
            <person name="Merlino G."/>
            <person name="Daffonchio D."/>
        </authorList>
    </citation>
    <scope>NUCLEOTIDE SEQUENCE [LARGE SCALE GENOMIC DNA]</scope>
    <source>
        <strain evidence="7 8">R1DC41</strain>
    </source>
</reference>
<evidence type="ECO:0000256" key="4">
    <source>
        <dbReference type="ARBA" id="ARBA00022763"/>
    </source>
</evidence>
<dbReference type="GO" id="GO:0032131">
    <property type="term" value="F:alkylated DNA binding"/>
    <property type="evidence" value="ECO:0007669"/>
    <property type="project" value="TreeGrafter"/>
</dbReference>
<dbReference type="PANTHER" id="PTHR43003">
    <property type="entry name" value="DNA-3-METHYLADENINE GLYCOSYLASE"/>
    <property type="match status" value="1"/>
</dbReference>
<dbReference type="GO" id="GO:0006307">
    <property type="term" value="P:DNA alkylation repair"/>
    <property type="evidence" value="ECO:0007669"/>
    <property type="project" value="TreeGrafter"/>
</dbReference>
<dbReference type="FunFam" id="1.10.340.30:FF:000004">
    <property type="entry name" value="DNA-3-methyladenine glycosylase II"/>
    <property type="match status" value="1"/>
</dbReference>
<dbReference type="GO" id="GO:0006285">
    <property type="term" value="P:base-excision repair, AP site formation"/>
    <property type="evidence" value="ECO:0007669"/>
    <property type="project" value="TreeGrafter"/>
</dbReference>
<dbReference type="RefSeq" id="WP_239673286.1">
    <property type="nucleotide sequence ID" value="NZ_CP049742.1"/>
</dbReference>
<organism evidence="7 8">
    <name type="scientific">Mangrovibacillus cuniculi</name>
    <dbReference type="NCBI Taxonomy" id="2593652"/>
    <lineage>
        <taxon>Bacteria</taxon>
        <taxon>Bacillati</taxon>
        <taxon>Bacillota</taxon>
        <taxon>Bacilli</taxon>
        <taxon>Bacillales</taxon>
        <taxon>Bacillaceae</taxon>
        <taxon>Mangrovibacillus</taxon>
    </lineage>
</organism>
<dbReference type="InterPro" id="IPR003265">
    <property type="entry name" value="HhH-GPD_domain"/>
</dbReference>
<accession>A0A7S8C9D1</accession>
<comment type="similarity">
    <text evidence="2">Belongs to the alkylbase DNA glycosidase AlkA family.</text>
</comment>
<dbReference type="CDD" id="cd00056">
    <property type="entry name" value="ENDO3c"/>
    <property type="match status" value="1"/>
</dbReference>
<name>A0A7S8C9D1_9BACI</name>
<evidence type="ECO:0000313" key="8">
    <source>
        <dbReference type="Proteomes" id="UP000593626"/>
    </source>
</evidence>
<dbReference type="Gene3D" id="1.10.1670.40">
    <property type="match status" value="1"/>
</dbReference>
<evidence type="ECO:0000256" key="1">
    <source>
        <dbReference type="ARBA" id="ARBA00000086"/>
    </source>
</evidence>
<feature type="domain" description="HhH-GPD" evidence="6">
    <location>
        <begin position="126"/>
        <end position="288"/>
    </location>
</feature>
<dbReference type="Gene3D" id="1.10.340.30">
    <property type="entry name" value="Hypothetical protein, domain 2"/>
    <property type="match status" value="1"/>
</dbReference>
<dbReference type="SMART" id="SM00478">
    <property type="entry name" value="ENDO3c"/>
    <property type="match status" value="1"/>
</dbReference>
<dbReference type="GO" id="GO:0032993">
    <property type="term" value="C:protein-DNA complex"/>
    <property type="evidence" value="ECO:0007669"/>
    <property type="project" value="TreeGrafter"/>
</dbReference>
<dbReference type="EMBL" id="CP049742">
    <property type="protein sequence ID" value="QPC45768.1"/>
    <property type="molecule type" value="Genomic_DNA"/>
</dbReference>
<dbReference type="InterPro" id="IPR051912">
    <property type="entry name" value="Alkylbase_DNA_Glycosylase/TA"/>
</dbReference>
<dbReference type="KEGG" id="mcui:G8O30_01660"/>
<sequence length="291" mass="34051">MWEQLVVVDERYLFEEALHRLKIDPLNVIDEEHARIHIPIYHTYEVVSVQCTRVSRGVHMLIKGKDSTTKEAVLLEIKRILGIDQTFDQLENHFSTTPLESLFQRHNGTPIILEWSLFSCLLKSIIHQQLNTKFAATLTTRFVQKYGEKIDGVWFYPTPENVALIPVEELRTLSFSQRKAEYIIDIAKAVLEKKITLDLSYLHTLENQEVEKQLTRIRGIGPWTAQSFLMFGLGRKDLFPVGDIGLQNALKHIYGFENKPSKEWMEKESQSWSPYRSYVALYLWRSLERKE</sequence>
<dbReference type="PANTHER" id="PTHR43003:SF5">
    <property type="entry name" value="DNA-3-METHYLADENINE GLYCOSYLASE"/>
    <property type="match status" value="1"/>
</dbReference>